<feature type="compositionally biased region" description="Polar residues" evidence="1">
    <location>
        <begin position="350"/>
        <end position="369"/>
    </location>
</feature>
<dbReference type="EMBL" id="JABRWJ010000004">
    <property type="protein sequence ID" value="NRF68471.1"/>
    <property type="molecule type" value="Genomic_DNA"/>
</dbReference>
<accession>A0ABX2EIR6</accession>
<reference evidence="2 3" key="1">
    <citation type="submission" date="2020-05" db="EMBL/GenBank/DDBJ databases">
        <title>Aquincola sp. isolate from soil.</title>
        <authorList>
            <person name="Han J."/>
            <person name="Kim D.-U."/>
        </authorList>
    </citation>
    <scope>NUCLEOTIDE SEQUENCE [LARGE SCALE GENOMIC DNA]</scope>
    <source>
        <strain evidence="2 3">S2</strain>
    </source>
</reference>
<sequence>MPLKIAPNTSVCLRRGDVLEKLQAQAKTHARDPILKPRPDGSSKSPKLVLRNPAPAGPLTDAPVTTQLPGAAKLAPAATPGATTSADAPGTVILPKWQARDRYVVSLEDGDWVVHTAARVQAIDRKVPDQNKFHVMAPANPAKAFGTNLQQNNQALSQLTLASRLDIHSHGRKQGLVLVKPDAADAPATTKTPLTALTLLTRVEYTWDEASIIEPDVLANTLAQAGLKQVGVLKLQACSIAKTDYLERLKAELSNRNIDVGYVCGPKKPKTDVRSAMKVFGKKVFFGEEQTFHPPIYPFRKVVGSCFEPETFGLKVIKGNVDIAIPGTRYSLRPNPAVAATAALNGDAQSINSAAPSTHSVGAGNSQTASPPPPPLPAGQEHPLAEFTWAITQENTPLT</sequence>
<dbReference type="RefSeq" id="WP_173124143.1">
    <property type="nucleotide sequence ID" value="NZ_JABRWJ010000004.1"/>
</dbReference>
<feature type="compositionally biased region" description="Basic and acidic residues" evidence="1">
    <location>
        <begin position="29"/>
        <end position="41"/>
    </location>
</feature>
<protein>
    <submittedName>
        <fullName evidence="2">Uncharacterized protein</fullName>
    </submittedName>
</protein>
<keyword evidence="3" id="KW-1185">Reference proteome</keyword>
<feature type="region of interest" description="Disordered" evidence="1">
    <location>
        <begin position="24"/>
        <end position="65"/>
    </location>
</feature>
<evidence type="ECO:0000313" key="3">
    <source>
        <dbReference type="Proteomes" id="UP000737171"/>
    </source>
</evidence>
<evidence type="ECO:0000313" key="2">
    <source>
        <dbReference type="EMBL" id="NRF68471.1"/>
    </source>
</evidence>
<evidence type="ECO:0000256" key="1">
    <source>
        <dbReference type="SAM" id="MobiDB-lite"/>
    </source>
</evidence>
<gene>
    <name evidence="2" type="ORF">HLB44_15865</name>
</gene>
<proteinExistence type="predicted"/>
<dbReference type="Proteomes" id="UP000737171">
    <property type="component" value="Unassembled WGS sequence"/>
</dbReference>
<organism evidence="2 3">
    <name type="scientific">Pseudaquabacterium terrae</name>
    <dbReference type="NCBI Taxonomy" id="2732868"/>
    <lineage>
        <taxon>Bacteria</taxon>
        <taxon>Pseudomonadati</taxon>
        <taxon>Pseudomonadota</taxon>
        <taxon>Betaproteobacteria</taxon>
        <taxon>Burkholderiales</taxon>
        <taxon>Sphaerotilaceae</taxon>
        <taxon>Pseudaquabacterium</taxon>
    </lineage>
</organism>
<name>A0ABX2EIR6_9BURK</name>
<feature type="region of interest" description="Disordered" evidence="1">
    <location>
        <begin position="350"/>
        <end position="381"/>
    </location>
</feature>
<comment type="caution">
    <text evidence="2">The sequence shown here is derived from an EMBL/GenBank/DDBJ whole genome shotgun (WGS) entry which is preliminary data.</text>
</comment>